<dbReference type="SMART" id="SM00028">
    <property type="entry name" value="TPR"/>
    <property type="match status" value="9"/>
</dbReference>
<protein>
    <recommendedName>
        <fullName evidence="7">Tetratricopeptide repeat protein</fullName>
    </recommendedName>
</protein>
<proteinExistence type="predicted"/>
<evidence type="ECO:0000313" key="5">
    <source>
        <dbReference type="Proteomes" id="UP000231962"/>
    </source>
</evidence>
<evidence type="ECO:0000313" key="6">
    <source>
        <dbReference type="Proteomes" id="UP000231990"/>
    </source>
</evidence>
<dbReference type="EMBL" id="NPDY01000027">
    <property type="protein sequence ID" value="PJZ68296.1"/>
    <property type="molecule type" value="Genomic_DNA"/>
</dbReference>
<dbReference type="Proteomes" id="UP000231962">
    <property type="component" value="Unassembled WGS sequence"/>
</dbReference>
<organism evidence="4 6">
    <name type="scientific">Leptospira perolatii</name>
    <dbReference type="NCBI Taxonomy" id="2023191"/>
    <lineage>
        <taxon>Bacteria</taxon>
        <taxon>Pseudomonadati</taxon>
        <taxon>Spirochaetota</taxon>
        <taxon>Spirochaetia</taxon>
        <taxon>Leptospirales</taxon>
        <taxon>Leptospiraceae</taxon>
        <taxon>Leptospira</taxon>
    </lineage>
</organism>
<name>A0A2M9ZMX9_9LEPT</name>
<feature type="repeat" description="TPR" evidence="1">
    <location>
        <begin position="205"/>
        <end position="238"/>
    </location>
</feature>
<reference evidence="5 6" key="1">
    <citation type="submission" date="2017-07" db="EMBL/GenBank/DDBJ databases">
        <title>Leptospira spp. isolated from tropical soils.</title>
        <authorList>
            <person name="Thibeaux R."/>
            <person name="Iraola G."/>
            <person name="Ferres I."/>
            <person name="Bierque E."/>
            <person name="Girault D."/>
            <person name="Soupe-Gilbert M.-E."/>
            <person name="Picardeau M."/>
            <person name="Goarant C."/>
        </authorList>
    </citation>
    <scope>NUCLEOTIDE SEQUENCE [LARGE SCALE GENOMIC DNA]</scope>
    <source>
        <strain evidence="4 6">FH1-B-B1</strain>
        <strain evidence="3 5">FH1-B-C1</strain>
    </source>
</reference>
<feature type="chain" id="PRO_5014754446" description="Tetratricopeptide repeat protein" evidence="2">
    <location>
        <begin position="22"/>
        <end position="672"/>
    </location>
</feature>
<dbReference type="Pfam" id="PF13432">
    <property type="entry name" value="TPR_16"/>
    <property type="match status" value="1"/>
</dbReference>
<feature type="repeat" description="TPR" evidence="1">
    <location>
        <begin position="475"/>
        <end position="508"/>
    </location>
</feature>
<dbReference type="Proteomes" id="UP000231990">
    <property type="component" value="Unassembled WGS sequence"/>
</dbReference>
<dbReference type="OrthoDB" id="9766710at2"/>
<dbReference type="PROSITE" id="PS50005">
    <property type="entry name" value="TPR"/>
    <property type="match status" value="2"/>
</dbReference>
<dbReference type="PANTHER" id="PTHR12558">
    <property type="entry name" value="CELL DIVISION CYCLE 16,23,27"/>
    <property type="match status" value="1"/>
</dbReference>
<dbReference type="EMBL" id="NPDZ01000005">
    <property type="protein sequence ID" value="PJZ73418.1"/>
    <property type="molecule type" value="Genomic_DNA"/>
</dbReference>
<dbReference type="Gene3D" id="1.25.40.10">
    <property type="entry name" value="Tetratricopeptide repeat domain"/>
    <property type="match status" value="2"/>
</dbReference>
<dbReference type="InterPro" id="IPR011990">
    <property type="entry name" value="TPR-like_helical_dom_sf"/>
</dbReference>
<dbReference type="Pfam" id="PF14559">
    <property type="entry name" value="TPR_19"/>
    <property type="match status" value="2"/>
</dbReference>
<feature type="signal peptide" evidence="2">
    <location>
        <begin position="1"/>
        <end position="21"/>
    </location>
</feature>
<dbReference type="PANTHER" id="PTHR12558:SF13">
    <property type="entry name" value="CELL DIVISION CYCLE PROTEIN 27 HOMOLOG"/>
    <property type="match status" value="1"/>
</dbReference>
<evidence type="ECO:0000256" key="1">
    <source>
        <dbReference type="PROSITE-ProRule" id="PRU00339"/>
    </source>
</evidence>
<accession>A0A2M9ZMX9</accession>
<dbReference type="AlphaFoldDB" id="A0A2M9ZMX9"/>
<keyword evidence="1" id="KW-0802">TPR repeat</keyword>
<keyword evidence="5" id="KW-1185">Reference proteome</keyword>
<gene>
    <name evidence="3" type="ORF">CH360_17050</name>
    <name evidence="4" type="ORF">CH373_10420</name>
</gene>
<evidence type="ECO:0000313" key="3">
    <source>
        <dbReference type="EMBL" id="PJZ68296.1"/>
    </source>
</evidence>
<dbReference type="InterPro" id="IPR019734">
    <property type="entry name" value="TPR_rpt"/>
</dbReference>
<dbReference type="SUPFAM" id="SSF48452">
    <property type="entry name" value="TPR-like"/>
    <property type="match status" value="3"/>
</dbReference>
<sequence length="672" mass="76951">MKRSSTIPIYIFLASALPFLAVQSEGLDPSLLCKYLDTSGKTRVVPPSFYLSLALENMSRVSMLAGKEAAEENLEAIGNFEKYFLCSEAQGQKVGAVSHWNKAAAHYNVQQWDLALAESDFAEEKDPTFKDTYILKTKILIRLGDLQKATLYLESNLSRFPDDSDMYYLLSSLNLELKNYPKAILYLTSLSDSIQNREGNPKYRTFVYKSLGELYFAQGQNNKALFYISNYMQLSPTDWNTRFLLARILNQLGKFSQSKAELLRILKQKKQNSSVELMLGEMIFIESRSSALAYFESLNRENRLPKDSILYGLYCVLVAKDSEARRVLAPIREKYPRRLSVRLGILELNKKEKNHETREFSKELLEIADIALQAQLWNLSETLVKDAIYISEKIKDETTVLAAEYNFLSTVYENAGSVYRALLAVRKAVELSNNPEEKRKYNLHLSYILRGTPPGEATEAEQITKQILTEDPGNAYAQYLLGVILSQEEKYRESKEAFTAAIEKQPDTAIYYFYRAAAFEKIGMIKEMEDDLRKSIELDPESPVSYNYLGYYFSEAGTKLEEALQLIKKAVELAPDNEAYQDSLGWIYFKLGKPEHALLHLNFAAQILQDKNEKDPTIFEHLGDVHFDRGDHAEAKTYWEKSASLFQKKEDKLRLQEKLGRFKANPVSNHKP</sequence>
<evidence type="ECO:0000256" key="2">
    <source>
        <dbReference type="SAM" id="SignalP"/>
    </source>
</evidence>
<evidence type="ECO:0000313" key="4">
    <source>
        <dbReference type="EMBL" id="PJZ73418.1"/>
    </source>
</evidence>
<comment type="caution">
    <text evidence="4">The sequence shown here is derived from an EMBL/GenBank/DDBJ whole genome shotgun (WGS) entry which is preliminary data.</text>
</comment>
<evidence type="ECO:0008006" key="7">
    <source>
        <dbReference type="Google" id="ProtNLM"/>
    </source>
</evidence>
<dbReference type="RefSeq" id="WP_100715320.1">
    <property type="nucleotide sequence ID" value="NZ_NPDY01000027.1"/>
</dbReference>
<keyword evidence="2" id="KW-0732">Signal</keyword>